<dbReference type="KEGG" id="mri:Mal4_09900"/>
<keyword evidence="1" id="KW-1133">Transmembrane helix</keyword>
<evidence type="ECO:0000313" key="3">
    <source>
        <dbReference type="EMBL" id="QDU36701.1"/>
    </source>
</evidence>
<evidence type="ECO:0000313" key="4">
    <source>
        <dbReference type="Proteomes" id="UP000320496"/>
    </source>
</evidence>
<keyword evidence="1" id="KW-0812">Transmembrane</keyword>
<protein>
    <recommendedName>
        <fullName evidence="2">F-box/LRR-repeat protein 15/At3g58940/PEG3-like LRR domain-containing protein</fullName>
    </recommendedName>
</protein>
<evidence type="ECO:0000256" key="1">
    <source>
        <dbReference type="SAM" id="Phobius"/>
    </source>
</evidence>
<dbReference type="RefSeq" id="WP_145367337.1">
    <property type="nucleotide sequence ID" value="NZ_CP036275.1"/>
</dbReference>
<gene>
    <name evidence="3" type="ORF">Mal4_09900</name>
</gene>
<organism evidence="3 4">
    <name type="scientific">Maioricimonas rarisocia</name>
    <dbReference type="NCBI Taxonomy" id="2528026"/>
    <lineage>
        <taxon>Bacteria</taxon>
        <taxon>Pseudomonadati</taxon>
        <taxon>Planctomycetota</taxon>
        <taxon>Planctomycetia</taxon>
        <taxon>Planctomycetales</taxon>
        <taxon>Planctomycetaceae</taxon>
        <taxon>Maioricimonas</taxon>
    </lineage>
</organism>
<dbReference type="SUPFAM" id="SSF52047">
    <property type="entry name" value="RNI-like"/>
    <property type="match status" value="1"/>
</dbReference>
<keyword evidence="4" id="KW-1185">Reference proteome</keyword>
<dbReference type="AlphaFoldDB" id="A0A517Z2J9"/>
<feature type="transmembrane region" description="Helical" evidence="1">
    <location>
        <begin position="12"/>
        <end position="32"/>
    </location>
</feature>
<keyword evidence="1" id="KW-0472">Membrane</keyword>
<evidence type="ECO:0000259" key="2">
    <source>
        <dbReference type="Pfam" id="PF24758"/>
    </source>
</evidence>
<sequence length="457" mass="50418">MSTTTEKPPIHFSHRAVIGWCLVAAIAIPVLLSQLEKFEQERSVRLLRETGAEVRVGLDGKQIVAAEFEETTIDEATVRRMLEHQAIRRLSFTTCQFEAGTLRKLAALPELDSLDLRQPVFDAPDDLNGLLEASRLISLTLTDLAATPEPLQINTDRLRSVQLYRCGTATVALIEELAAAPSLRALRCEGTPLPLELCRRIHHERSDVDFEISADEICEYQPLTSRGARLVLNEDLDVVGLTIRRGSDPVPPDLILQLPKLRTVQLHHIDVDRGLLEALAQLQSPVSLSLVGSRIDADDLLLLAALPQLRRLHLDELSTRTGEEVELPSLPRLKTLTANSAAINDRALDGLAPGGLEIVSLGRTVTRRGLQRLLAPGTVHTLALSGRPVDADLLETIRSCSRLQNLLLFGCTVKEELLAEASLPEELKTLRLAGTRVSKETIEALRAAYPQLQVFFW</sequence>
<feature type="domain" description="F-box/LRR-repeat protein 15/At3g58940/PEG3-like LRR" evidence="2">
    <location>
        <begin position="79"/>
        <end position="187"/>
    </location>
</feature>
<dbReference type="Proteomes" id="UP000320496">
    <property type="component" value="Chromosome"/>
</dbReference>
<dbReference type="EMBL" id="CP036275">
    <property type="protein sequence ID" value="QDU36701.1"/>
    <property type="molecule type" value="Genomic_DNA"/>
</dbReference>
<reference evidence="3 4" key="1">
    <citation type="submission" date="2019-02" db="EMBL/GenBank/DDBJ databases">
        <title>Deep-cultivation of Planctomycetes and their phenomic and genomic characterization uncovers novel biology.</title>
        <authorList>
            <person name="Wiegand S."/>
            <person name="Jogler M."/>
            <person name="Boedeker C."/>
            <person name="Pinto D."/>
            <person name="Vollmers J."/>
            <person name="Rivas-Marin E."/>
            <person name="Kohn T."/>
            <person name="Peeters S.H."/>
            <person name="Heuer A."/>
            <person name="Rast P."/>
            <person name="Oberbeckmann S."/>
            <person name="Bunk B."/>
            <person name="Jeske O."/>
            <person name="Meyerdierks A."/>
            <person name="Storesund J.E."/>
            <person name="Kallscheuer N."/>
            <person name="Luecker S."/>
            <person name="Lage O.M."/>
            <person name="Pohl T."/>
            <person name="Merkel B.J."/>
            <person name="Hornburger P."/>
            <person name="Mueller R.-W."/>
            <person name="Bruemmer F."/>
            <person name="Labrenz M."/>
            <person name="Spormann A.M."/>
            <person name="Op den Camp H."/>
            <person name="Overmann J."/>
            <person name="Amann R."/>
            <person name="Jetten M.S.M."/>
            <person name="Mascher T."/>
            <person name="Medema M.H."/>
            <person name="Devos D.P."/>
            <person name="Kaster A.-K."/>
            <person name="Ovreas L."/>
            <person name="Rohde M."/>
            <person name="Galperin M.Y."/>
            <person name="Jogler C."/>
        </authorList>
    </citation>
    <scope>NUCLEOTIDE SEQUENCE [LARGE SCALE GENOMIC DNA]</scope>
    <source>
        <strain evidence="3 4">Mal4</strain>
    </source>
</reference>
<dbReference type="InterPro" id="IPR055411">
    <property type="entry name" value="LRR_FXL15/At3g58940/PEG3-like"/>
</dbReference>
<dbReference type="Pfam" id="PF24758">
    <property type="entry name" value="LRR_At5g56370"/>
    <property type="match status" value="1"/>
</dbReference>
<name>A0A517Z2J9_9PLAN</name>
<dbReference type="InterPro" id="IPR032675">
    <property type="entry name" value="LRR_dom_sf"/>
</dbReference>
<dbReference type="Gene3D" id="3.80.10.10">
    <property type="entry name" value="Ribonuclease Inhibitor"/>
    <property type="match status" value="1"/>
</dbReference>
<accession>A0A517Z2J9</accession>
<proteinExistence type="predicted"/>